<keyword evidence="2" id="KW-0808">Transferase</keyword>
<dbReference type="OrthoDB" id="9788659at2"/>
<keyword evidence="4 13" id="KW-0418">Kinase</keyword>
<dbReference type="SMART" id="SM00220">
    <property type="entry name" value="S_TKc"/>
    <property type="match status" value="1"/>
</dbReference>
<feature type="binding site" evidence="10">
    <location>
        <position position="48"/>
    </location>
    <ligand>
        <name>ATP</name>
        <dbReference type="ChEBI" id="CHEBI:30616"/>
    </ligand>
</feature>
<comment type="caution">
    <text evidence="13">The sequence shown here is derived from an EMBL/GenBank/DDBJ whole genome shotgun (WGS) entry which is preliminary data.</text>
</comment>
<dbReference type="InterPro" id="IPR011009">
    <property type="entry name" value="Kinase-like_dom_sf"/>
</dbReference>
<dbReference type="GO" id="GO:0004674">
    <property type="term" value="F:protein serine/threonine kinase activity"/>
    <property type="evidence" value="ECO:0007669"/>
    <property type="project" value="UniProtKB-KW"/>
</dbReference>
<dbReference type="GO" id="GO:0005524">
    <property type="term" value="F:ATP binding"/>
    <property type="evidence" value="ECO:0007669"/>
    <property type="project" value="UniProtKB-UniRule"/>
</dbReference>
<evidence type="ECO:0000256" key="5">
    <source>
        <dbReference type="ARBA" id="ARBA00022840"/>
    </source>
</evidence>
<dbReference type="PROSITE" id="PS00108">
    <property type="entry name" value="PROTEIN_KINASE_ST"/>
    <property type="match status" value="1"/>
</dbReference>
<dbReference type="PANTHER" id="PTHR48013:SF9">
    <property type="entry name" value="DUAL SPECIFICITY MITOGEN-ACTIVATED PROTEIN KINASE KINASE 5"/>
    <property type="match status" value="1"/>
</dbReference>
<evidence type="ECO:0000313" key="14">
    <source>
        <dbReference type="Proteomes" id="UP000267246"/>
    </source>
</evidence>
<evidence type="ECO:0000256" key="2">
    <source>
        <dbReference type="ARBA" id="ARBA00022679"/>
    </source>
</evidence>
<dbReference type="AlphaFoldDB" id="A0A3M0A2W7"/>
<dbReference type="SUPFAM" id="SSF56112">
    <property type="entry name" value="Protein kinase-like (PK-like)"/>
    <property type="match status" value="1"/>
</dbReference>
<organism evidence="13 14">
    <name type="scientific">Metamycoplasma subdolum</name>
    <dbReference type="NCBI Taxonomy" id="92407"/>
    <lineage>
        <taxon>Bacteria</taxon>
        <taxon>Bacillati</taxon>
        <taxon>Mycoplasmatota</taxon>
        <taxon>Mycoplasmoidales</taxon>
        <taxon>Metamycoplasmataceae</taxon>
        <taxon>Metamycoplasma</taxon>
    </lineage>
</organism>
<keyword evidence="11" id="KW-0812">Transmembrane</keyword>
<keyword evidence="14" id="KW-1185">Reference proteome</keyword>
<protein>
    <submittedName>
        <fullName evidence="13">Serine/threonine-protein kinase</fullName>
    </submittedName>
</protein>
<dbReference type="Gene3D" id="1.10.510.10">
    <property type="entry name" value="Transferase(Phosphotransferase) domain 1"/>
    <property type="match status" value="1"/>
</dbReference>
<dbReference type="PANTHER" id="PTHR48013">
    <property type="entry name" value="DUAL SPECIFICITY MITOGEN-ACTIVATED PROTEIN KINASE KINASE 5-RELATED"/>
    <property type="match status" value="1"/>
</dbReference>
<feature type="transmembrane region" description="Helical" evidence="11">
    <location>
        <begin position="308"/>
        <end position="336"/>
    </location>
</feature>
<comment type="catalytic activity">
    <reaction evidence="7">
        <text>L-seryl-[protein] + ATP = O-phospho-L-seryl-[protein] + ADP + H(+)</text>
        <dbReference type="Rhea" id="RHEA:17989"/>
        <dbReference type="Rhea" id="RHEA-COMP:9863"/>
        <dbReference type="Rhea" id="RHEA-COMP:11604"/>
        <dbReference type="ChEBI" id="CHEBI:15378"/>
        <dbReference type="ChEBI" id="CHEBI:29999"/>
        <dbReference type="ChEBI" id="CHEBI:30616"/>
        <dbReference type="ChEBI" id="CHEBI:83421"/>
        <dbReference type="ChEBI" id="CHEBI:456216"/>
        <dbReference type="EC" id="2.7.12.2"/>
    </reaction>
</comment>
<dbReference type="RefSeq" id="WP_121940532.1">
    <property type="nucleotide sequence ID" value="NZ_CP137846.1"/>
</dbReference>
<comment type="catalytic activity">
    <reaction evidence="9">
        <text>L-tyrosyl-[protein] + ATP = O-phospho-L-tyrosyl-[protein] + ADP + H(+)</text>
        <dbReference type="Rhea" id="RHEA:10596"/>
        <dbReference type="Rhea" id="RHEA-COMP:10136"/>
        <dbReference type="Rhea" id="RHEA-COMP:20101"/>
        <dbReference type="ChEBI" id="CHEBI:15378"/>
        <dbReference type="ChEBI" id="CHEBI:30616"/>
        <dbReference type="ChEBI" id="CHEBI:46858"/>
        <dbReference type="ChEBI" id="CHEBI:61978"/>
        <dbReference type="ChEBI" id="CHEBI:456216"/>
        <dbReference type="EC" id="2.7.12.2"/>
    </reaction>
</comment>
<keyword evidence="3 10" id="KW-0547">Nucleotide-binding</keyword>
<keyword evidence="11" id="KW-0472">Membrane</keyword>
<evidence type="ECO:0000256" key="10">
    <source>
        <dbReference type="PROSITE-ProRule" id="PRU10141"/>
    </source>
</evidence>
<evidence type="ECO:0000259" key="12">
    <source>
        <dbReference type="PROSITE" id="PS50011"/>
    </source>
</evidence>
<dbReference type="CDD" id="cd14014">
    <property type="entry name" value="STKc_PknB_like"/>
    <property type="match status" value="1"/>
</dbReference>
<reference evidence="13 14" key="1">
    <citation type="submission" date="2018-10" db="EMBL/GenBank/DDBJ databases">
        <title>Genomic Encyclopedia of Archaeal and Bacterial Type Strains, Phase II (KMG-II): from individual species to whole genera.</title>
        <authorList>
            <person name="Goeker M."/>
        </authorList>
    </citation>
    <scope>NUCLEOTIDE SEQUENCE [LARGE SCALE GENOMIC DNA]</scope>
    <source>
        <strain evidence="13 14">ATCC 29870</strain>
    </source>
</reference>
<sequence length="337" mass="38053">MEEKVLKELTKYPNLSKNFTDFKLIGRGGFGEVYKGRFKKNGQIYAIKIWTYGEDLVKRETTFERFKNEVRCLKDVNDSNVVAIFGSYISKTESYIAMELVQGTNLKDVLAKRKKLSVDDALFYSRQILKGLKAIHEKKIVHRDLKPSNILIDHNLNVKLIDFGISLGEDSLRLTADNKIIGSVQYIAPEQVDGSRSPSPQSDIYSFGILLYEMLQGRVPFNAENAADVALKHVNTPFPPLDNVNVTIPQSLENIIIKCTAKNPADRYENCQAILDDLNTCMLPKRAHEPKLLLDKKKKKVSQKNKKTINIVLFTLIGVVIFIVIVLVVLLATGVIK</sequence>
<evidence type="ECO:0000256" key="11">
    <source>
        <dbReference type="SAM" id="Phobius"/>
    </source>
</evidence>
<dbReference type="Proteomes" id="UP000267246">
    <property type="component" value="Unassembled WGS sequence"/>
</dbReference>
<evidence type="ECO:0000256" key="8">
    <source>
        <dbReference type="ARBA" id="ARBA00049299"/>
    </source>
</evidence>
<evidence type="ECO:0000256" key="9">
    <source>
        <dbReference type="ARBA" id="ARBA00051693"/>
    </source>
</evidence>
<evidence type="ECO:0000256" key="1">
    <source>
        <dbReference type="ARBA" id="ARBA00022527"/>
    </source>
</evidence>
<comment type="similarity">
    <text evidence="6">Belongs to the protein kinase superfamily. STE Ser/Thr protein kinase family. MAP kinase kinase subfamily.</text>
</comment>
<dbReference type="InterPro" id="IPR000719">
    <property type="entry name" value="Prot_kinase_dom"/>
</dbReference>
<keyword evidence="5 10" id="KW-0067">ATP-binding</keyword>
<dbReference type="PROSITE" id="PS50011">
    <property type="entry name" value="PROTEIN_KINASE_DOM"/>
    <property type="match status" value="1"/>
</dbReference>
<accession>A0A3M0A2W7</accession>
<dbReference type="FunFam" id="1.10.510.10:FF:000021">
    <property type="entry name" value="Serine/threonine protein kinase"/>
    <property type="match status" value="1"/>
</dbReference>
<dbReference type="InterPro" id="IPR008271">
    <property type="entry name" value="Ser/Thr_kinase_AS"/>
</dbReference>
<keyword evidence="11" id="KW-1133">Transmembrane helix</keyword>
<keyword evidence="1" id="KW-0723">Serine/threonine-protein kinase</keyword>
<evidence type="ECO:0000256" key="4">
    <source>
        <dbReference type="ARBA" id="ARBA00022777"/>
    </source>
</evidence>
<dbReference type="EMBL" id="REFI01000005">
    <property type="protein sequence ID" value="RMA78987.1"/>
    <property type="molecule type" value="Genomic_DNA"/>
</dbReference>
<proteinExistence type="inferred from homology"/>
<comment type="catalytic activity">
    <reaction evidence="8">
        <text>L-threonyl-[protein] + ATP = O-phospho-L-threonyl-[protein] + ADP + H(+)</text>
        <dbReference type="Rhea" id="RHEA:46608"/>
        <dbReference type="Rhea" id="RHEA-COMP:11060"/>
        <dbReference type="Rhea" id="RHEA-COMP:11605"/>
        <dbReference type="ChEBI" id="CHEBI:15378"/>
        <dbReference type="ChEBI" id="CHEBI:30013"/>
        <dbReference type="ChEBI" id="CHEBI:30616"/>
        <dbReference type="ChEBI" id="CHEBI:61977"/>
        <dbReference type="ChEBI" id="CHEBI:456216"/>
        <dbReference type="EC" id="2.7.12.2"/>
    </reaction>
</comment>
<dbReference type="PROSITE" id="PS00107">
    <property type="entry name" value="PROTEIN_KINASE_ATP"/>
    <property type="match status" value="1"/>
</dbReference>
<gene>
    <name evidence="13" type="ORF">JN00_0031</name>
</gene>
<evidence type="ECO:0000313" key="13">
    <source>
        <dbReference type="EMBL" id="RMA78987.1"/>
    </source>
</evidence>
<name>A0A3M0A2W7_9BACT</name>
<evidence type="ECO:0000256" key="3">
    <source>
        <dbReference type="ARBA" id="ARBA00022741"/>
    </source>
</evidence>
<feature type="domain" description="Protein kinase" evidence="12">
    <location>
        <begin position="19"/>
        <end position="282"/>
    </location>
</feature>
<evidence type="ECO:0000256" key="7">
    <source>
        <dbReference type="ARBA" id="ARBA00049014"/>
    </source>
</evidence>
<dbReference type="Pfam" id="PF00069">
    <property type="entry name" value="Pkinase"/>
    <property type="match status" value="1"/>
</dbReference>
<evidence type="ECO:0000256" key="6">
    <source>
        <dbReference type="ARBA" id="ARBA00038035"/>
    </source>
</evidence>
<dbReference type="InterPro" id="IPR017441">
    <property type="entry name" value="Protein_kinase_ATP_BS"/>
</dbReference>